<accession>A0A150R4G3</accession>
<dbReference type="RefSeq" id="WP_061605300.1">
    <property type="nucleotide sequence ID" value="NZ_JEMA01000046.1"/>
</dbReference>
<evidence type="ECO:0000313" key="2">
    <source>
        <dbReference type="Proteomes" id="UP000075260"/>
    </source>
</evidence>
<dbReference type="AlphaFoldDB" id="A0A150R4G3"/>
<reference evidence="1 2" key="1">
    <citation type="submission" date="2014-02" db="EMBL/GenBank/DDBJ databases">
        <title>The small core and large imbalanced accessory genome model reveals a collaborative survival strategy of Sorangium cellulosum strains in nature.</title>
        <authorList>
            <person name="Han K."/>
            <person name="Peng R."/>
            <person name="Blom J."/>
            <person name="Li Y.-Z."/>
        </authorList>
    </citation>
    <scope>NUCLEOTIDE SEQUENCE [LARGE SCALE GENOMIC DNA]</scope>
    <source>
        <strain evidence="1 2">So0008-312</strain>
    </source>
</reference>
<dbReference type="EMBL" id="JEMA01000046">
    <property type="protein sequence ID" value="KYF74718.1"/>
    <property type="molecule type" value="Genomic_DNA"/>
</dbReference>
<organism evidence="1 2">
    <name type="scientific">Sorangium cellulosum</name>
    <name type="common">Polyangium cellulosum</name>
    <dbReference type="NCBI Taxonomy" id="56"/>
    <lineage>
        <taxon>Bacteria</taxon>
        <taxon>Pseudomonadati</taxon>
        <taxon>Myxococcota</taxon>
        <taxon>Polyangia</taxon>
        <taxon>Polyangiales</taxon>
        <taxon>Polyangiaceae</taxon>
        <taxon>Sorangium</taxon>
    </lineage>
</organism>
<name>A0A150R4G3_SORCE</name>
<gene>
    <name evidence="1" type="ORF">BE15_01505</name>
</gene>
<sequence length="315" mass="32011">GGGPTDGPPENGVFSPQAAAAALPKDMPYKIEVVDEGSEPRARLAPKIDPKSEQKLNITLGLRMGGPQGMPNLDLGVSLKAEKPADKPKEGAGAAAPAASAAPTKVIAKVTSATLASMSIGGPPKELGDALAKLKGSALHYDLSPANVVSNHKIELAKGADPGLQPLLAALGEAITLVTPPLPDKPVGAGAYWMVTDRAVASGAQLPVLRYRVFKVEKVEGDVISLSVDTRQYAEGADLKLPGPNGEVTLTIDRLESSGKGTLAWSPSSFAPGTADASQRLQALLVPPGAGGQPGAQRSVAQVELTAKFAAPAAP</sequence>
<feature type="non-terminal residue" evidence="1">
    <location>
        <position position="1"/>
    </location>
</feature>
<dbReference type="Proteomes" id="UP000075260">
    <property type="component" value="Unassembled WGS sequence"/>
</dbReference>
<proteinExistence type="predicted"/>
<evidence type="ECO:0000313" key="1">
    <source>
        <dbReference type="EMBL" id="KYF74718.1"/>
    </source>
</evidence>
<comment type="caution">
    <text evidence="1">The sequence shown here is derived from an EMBL/GenBank/DDBJ whole genome shotgun (WGS) entry which is preliminary data.</text>
</comment>
<protein>
    <submittedName>
        <fullName evidence="1">Uncharacterized protein</fullName>
    </submittedName>
</protein>